<feature type="chain" id="PRO_5036228616" description="SH3 domain-containing protein" evidence="1">
    <location>
        <begin position="22"/>
        <end position="96"/>
    </location>
</feature>
<feature type="signal peptide" evidence="1">
    <location>
        <begin position="1"/>
        <end position="21"/>
    </location>
</feature>
<evidence type="ECO:0008006" key="5">
    <source>
        <dbReference type="Google" id="ProtNLM"/>
    </source>
</evidence>
<proteinExistence type="predicted"/>
<evidence type="ECO:0000313" key="2">
    <source>
        <dbReference type="EMBL" id="CAF1461304.1"/>
    </source>
</evidence>
<dbReference type="EMBL" id="CAJNON010001423">
    <property type="protein sequence ID" value="CAF1461304.1"/>
    <property type="molecule type" value="Genomic_DNA"/>
</dbReference>
<dbReference type="AlphaFoldDB" id="A0A815QG46"/>
<reference evidence="2" key="1">
    <citation type="submission" date="2021-02" db="EMBL/GenBank/DDBJ databases">
        <authorList>
            <person name="Nowell W R."/>
        </authorList>
    </citation>
    <scope>NUCLEOTIDE SEQUENCE</scope>
</reference>
<evidence type="ECO:0000313" key="4">
    <source>
        <dbReference type="Proteomes" id="UP000663891"/>
    </source>
</evidence>
<protein>
    <recommendedName>
        <fullName evidence="5">SH3 domain-containing protein</fullName>
    </recommendedName>
</protein>
<dbReference type="OrthoDB" id="10308844at2759"/>
<dbReference type="Proteomes" id="UP000663891">
    <property type="component" value="Unassembled WGS sequence"/>
</dbReference>
<sequence>MYSTIIRLFIILGIALAVCEAGDVLCRQREPIHLCESRSCRVISDAVTSEHYPCDCFEVEMLFGKMQKWYKIELPNGKHGYVTDDHCHSNGNVLQC</sequence>
<keyword evidence="1" id="KW-0732">Signal</keyword>
<comment type="caution">
    <text evidence="2">The sequence shown here is derived from an EMBL/GenBank/DDBJ whole genome shotgun (WGS) entry which is preliminary data.</text>
</comment>
<organism evidence="2 4">
    <name type="scientific">Adineta steineri</name>
    <dbReference type="NCBI Taxonomy" id="433720"/>
    <lineage>
        <taxon>Eukaryota</taxon>
        <taxon>Metazoa</taxon>
        <taxon>Spiralia</taxon>
        <taxon>Gnathifera</taxon>
        <taxon>Rotifera</taxon>
        <taxon>Eurotatoria</taxon>
        <taxon>Bdelloidea</taxon>
        <taxon>Adinetida</taxon>
        <taxon>Adinetidae</taxon>
        <taxon>Adineta</taxon>
    </lineage>
</organism>
<evidence type="ECO:0000256" key="1">
    <source>
        <dbReference type="SAM" id="SignalP"/>
    </source>
</evidence>
<accession>A0A815QG46</accession>
<name>A0A815QG46_9BILA</name>
<gene>
    <name evidence="3" type="ORF">OKA104_LOCUS17303</name>
    <name evidence="2" type="ORF">VCS650_LOCUS40059</name>
</gene>
<evidence type="ECO:0000313" key="3">
    <source>
        <dbReference type="EMBL" id="CAF3779687.1"/>
    </source>
</evidence>
<dbReference type="EMBL" id="CAJOAY010001026">
    <property type="protein sequence ID" value="CAF3779687.1"/>
    <property type="molecule type" value="Genomic_DNA"/>
</dbReference>
<dbReference type="Proteomes" id="UP000663881">
    <property type="component" value="Unassembled WGS sequence"/>
</dbReference>